<dbReference type="NCBIfam" id="TIGR01770">
    <property type="entry name" value="NDH_I_N"/>
    <property type="match status" value="1"/>
</dbReference>
<sequence length="621" mass="67705">MMSIALSDFYYLSPILIIGLAIVILLFLLLLLRVGTKVCAIFSVISLCAALAATVILGYQIITFPKTVEVQQQNYQINLFNDADQITHPGSLIPAPTPALTAPVADDTETVISDELPVATTEESVIDSTETNDPENIQINQNIVNSGNVSEEVGTNLLDATDDTVAQTTQDSVTTSDVELVSAHIWKASYVTILFTCDGYGLLYTGLILIICIIVAALAFQWFKADSDDQGLFYLILLFASLGGIILVYASHLISLFIGIELISIPLVGLIGFQYSQSNAIEAAIKYMILSAVATMFLLLGIAFYYAATGELTFSGLSYQLSILAHPDLLLLTGVCLMLVGVGFKLSLVPFQLWLPDVFQGAPTAVSLLLATMAKMAIFCAVARLFLLAPIVNHEAMRLILILMAFCSIIWGNFFALMQTNTKRLLAYSSIANFGYLFIALIAVQYQVLALETIGIYLVSYVLANICVFGVISLESSSSHRHDREQDTDLKGLFWRRPVMALSIAVGLLSLAGIPLTIGFMSRFALIILSVTAEFWWLATAIVIGSAFGLYFYLRLVINLYLKPDATDTPEPGMEHNVVLRLKNIGFSETIIVLSALLILFCGIYPQPLFTLVSAAHYLVP</sequence>
<keyword evidence="5" id="KW-0874">Quinone</keyword>
<dbReference type="Pfam" id="PF00361">
    <property type="entry name" value="Proton_antipo_M"/>
    <property type="match status" value="1"/>
</dbReference>
<feature type="transmembrane region" description="Helical" evidence="5">
    <location>
        <begin position="366"/>
        <end position="387"/>
    </location>
</feature>
<dbReference type="FunCoup" id="A0A6G9I825">
    <property type="interactions" value="113"/>
</dbReference>
<feature type="transmembrane region" description="Helical" evidence="5">
    <location>
        <begin position="12"/>
        <end position="32"/>
    </location>
</feature>
<evidence type="ECO:0000256" key="2">
    <source>
        <dbReference type="ARBA" id="ARBA00022692"/>
    </source>
</evidence>
<feature type="transmembrane region" description="Helical" evidence="5">
    <location>
        <begin position="499"/>
        <end position="529"/>
    </location>
</feature>
<dbReference type="GO" id="GO:0050136">
    <property type="term" value="F:NADH dehydrogenase (quinone) (non-electrogenic) activity"/>
    <property type="evidence" value="ECO:0007669"/>
    <property type="project" value="UniProtKB-UniRule"/>
</dbReference>
<evidence type="ECO:0000256" key="1">
    <source>
        <dbReference type="ARBA" id="ARBA00004127"/>
    </source>
</evidence>
<dbReference type="GO" id="GO:0005886">
    <property type="term" value="C:plasma membrane"/>
    <property type="evidence" value="ECO:0007669"/>
    <property type="project" value="UniProtKB-SubCell"/>
</dbReference>
<protein>
    <recommendedName>
        <fullName evidence="5">NADH-quinone oxidoreductase subunit N</fullName>
        <ecNumber evidence="5">7.1.1.-</ecNumber>
    </recommendedName>
    <alternativeName>
        <fullName evidence="5">NADH dehydrogenase I subunit N</fullName>
    </alternativeName>
    <alternativeName>
        <fullName evidence="5">NDH-1 subunit N</fullName>
    </alternativeName>
</protein>
<comment type="catalytic activity">
    <reaction evidence="5">
        <text>a quinone + NADH + 5 H(+)(in) = a quinol + NAD(+) + 4 H(+)(out)</text>
        <dbReference type="Rhea" id="RHEA:57888"/>
        <dbReference type="ChEBI" id="CHEBI:15378"/>
        <dbReference type="ChEBI" id="CHEBI:24646"/>
        <dbReference type="ChEBI" id="CHEBI:57540"/>
        <dbReference type="ChEBI" id="CHEBI:57945"/>
        <dbReference type="ChEBI" id="CHEBI:132124"/>
    </reaction>
</comment>
<feature type="transmembrane region" description="Helical" evidence="5">
    <location>
        <begin position="425"/>
        <end position="448"/>
    </location>
</feature>
<dbReference type="EC" id="7.1.1.-" evidence="5"/>
<dbReference type="PANTHER" id="PTHR22773">
    <property type="entry name" value="NADH DEHYDROGENASE"/>
    <property type="match status" value="1"/>
</dbReference>
<reference evidence="8 9" key="1">
    <citation type="submission" date="2020-03" db="EMBL/GenBank/DDBJ databases">
        <title>Complete genome sequence of Orbus sp. IPMB12 (BCRC 80908).</title>
        <authorList>
            <person name="Lo W.-S."/>
            <person name="Chang T.-H."/>
            <person name="Kuo C.-H."/>
        </authorList>
    </citation>
    <scope>NUCLEOTIDE SEQUENCE [LARGE SCALE GENOMIC DNA]</scope>
    <source>
        <strain evidence="8 9">IPMB12</strain>
    </source>
</reference>
<name>A0A6G9I825_9GAMM</name>
<feature type="transmembrane region" description="Helical" evidence="5">
    <location>
        <begin position="329"/>
        <end position="354"/>
    </location>
</feature>
<comment type="subcellular location">
    <subcellularLocation>
        <location evidence="5">Cell membrane</location>
        <topology evidence="5">Multi-pass membrane protein</topology>
    </subcellularLocation>
    <subcellularLocation>
        <location evidence="1">Endomembrane system</location>
        <topology evidence="1">Multi-pass membrane protein</topology>
    </subcellularLocation>
    <subcellularLocation>
        <location evidence="6">Membrane</location>
        <topology evidence="6">Multi-pass membrane protein</topology>
    </subcellularLocation>
</comment>
<evidence type="ECO:0000256" key="4">
    <source>
        <dbReference type="ARBA" id="ARBA00023136"/>
    </source>
</evidence>
<keyword evidence="5" id="KW-0813">Transport</keyword>
<dbReference type="KEGG" id="orb:IPMB12_00940"/>
<evidence type="ECO:0000259" key="7">
    <source>
        <dbReference type="Pfam" id="PF00361"/>
    </source>
</evidence>
<evidence type="ECO:0000256" key="6">
    <source>
        <dbReference type="RuleBase" id="RU000320"/>
    </source>
</evidence>
<dbReference type="InterPro" id="IPR010096">
    <property type="entry name" value="NADH-Q_OxRdtase_suN/2"/>
</dbReference>
<proteinExistence type="inferred from homology"/>
<accession>A0A6G9I825</accession>
<feature type="transmembrane region" description="Helical" evidence="5">
    <location>
        <begin position="232"/>
        <end position="250"/>
    </location>
</feature>
<keyword evidence="4 5" id="KW-0472">Membrane</keyword>
<dbReference type="GO" id="GO:0042773">
    <property type="term" value="P:ATP synthesis coupled electron transport"/>
    <property type="evidence" value="ECO:0007669"/>
    <property type="project" value="InterPro"/>
</dbReference>
<organism evidence="8 9">
    <name type="scientific">Zophobihabitans entericus</name>
    <dbReference type="NCBI Taxonomy" id="1635327"/>
    <lineage>
        <taxon>Bacteria</taxon>
        <taxon>Pseudomonadati</taxon>
        <taxon>Pseudomonadota</taxon>
        <taxon>Gammaproteobacteria</taxon>
        <taxon>Orbales</taxon>
        <taxon>Orbaceae</taxon>
        <taxon>Zophobihabitans</taxon>
    </lineage>
</organism>
<gene>
    <name evidence="5" type="primary">nuoN</name>
    <name evidence="8" type="ORF">IPMB12_00940</name>
</gene>
<comment type="function">
    <text evidence="5">NDH-1 shuttles electrons from NADH, via FMN and iron-sulfur (Fe-S) centers, to quinones in the respiratory chain. The immediate electron acceptor for the enzyme in this species is believed to be ubiquinone. Couples the redox reaction to proton translocation (for every two electrons transferred, four hydrogen ions are translocated across the cytoplasmic membrane), and thus conserves the redox energy in a proton gradient.</text>
</comment>
<feature type="transmembrane region" description="Helical" evidence="5">
    <location>
        <begin position="201"/>
        <end position="220"/>
    </location>
</feature>
<keyword evidence="2 5" id="KW-0812">Transmembrane</keyword>
<evidence type="ECO:0000313" key="9">
    <source>
        <dbReference type="Proteomes" id="UP000501168"/>
    </source>
</evidence>
<feature type="transmembrane region" description="Helical" evidence="5">
    <location>
        <begin position="591"/>
        <end position="620"/>
    </location>
</feature>
<dbReference type="GO" id="GO:0048038">
    <property type="term" value="F:quinone binding"/>
    <property type="evidence" value="ECO:0007669"/>
    <property type="project" value="UniProtKB-KW"/>
</dbReference>
<feature type="domain" description="NADH:quinone oxidoreductase/Mrp antiporter transmembrane" evidence="7">
    <location>
        <begin position="250"/>
        <end position="548"/>
    </location>
</feature>
<evidence type="ECO:0000313" key="8">
    <source>
        <dbReference type="EMBL" id="QIQ20368.1"/>
    </source>
</evidence>
<keyword evidence="3 5" id="KW-1133">Transmembrane helix</keyword>
<dbReference type="InParanoid" id="A0A6G9I825"/>
<dbReference type="Proteomes" id="UP000501168">
    <property type="component" value="Chromosome"/>
</dbReference>
<feature type="transmembrane region" description="Helical" evidence="5">
    <location>
        <begin position="535"/>
        <end position="554"/>
    </location>
</feature>
<comment type="subunit">
    <text evidence="5">NDH-1 is composed of 14 different subunits. Subunits NuoA, H, J, K, L, M, N constitute the membrane sector of the complex.</text>
</comment>
<keyword evidence="9" id="KW-1185">Reference proteome</keyword>
<keyword evidence="5" id="KW-0520">NAD</keyword>
<keyword evidence="5" id="KW-0830">Ubiquinone</keyword>
<feature type="transmembrane region" description="Helical" evidence="5">
    <location>
        <begin position="399"/>
        <end position="418"/>
    </location>
</feature>
<dbReference type="AlphaFoldDB" id="A0A6G9I825"/>
<dbReference type="InterPro" id="IPR001750">
    <property type="entry name" value="ND/Mrp_TM"/>
</dbReference>
<feature type="transmembrane region" description="Helical" evidence="5">
    <location>
        <begin position="287"/>
        <end position="309"/>
    </location>
</feature>
<comment type="similarity">
    <text evidence="5">Belongs to the complex I subunit 2 family.</text>
</comment>
<keyword evidence="5" id="KW-1003">Cell membrane</keyword>
<dbReference type="RefSeq" id="WP_166914049.1">
    <property type="nucleotide sequence ID" value="NZ_CP050253.1"/>
</dbReference>
<feature type="transmembrane region" description="Helical" evidence="5">
    <location>
        <begin position="454"/>
        <end position="474"/>
    </location>
</feature>
<evidence type="ECO:0000256" key="3">
    <source>
        <dbReference type="ARBA" id="ARBA00022989"/>
    </source>
</evidence>
<keyword evidence="5" id="KW-1278">Translocase</keyword>
<feature type="transmembrane region" description="Helical" evidence="5">
    <location>
        <begin position="39"/>
        <end position="62"/>
    </location>
</feature>
<dbReference type="GO" id="GO:0012505">
    <property type="term" value="C:endomembrane system"/>
    <property type="evidence" value="ECO:0007669"/>
    <property type="project" value="UniProtKB-SubCell"/>
</dbReference>
<dbReference type="GO" id="GO:0008137">
    <property type="term" value="F:NADH dehydrogenase (ubiquinone) activity"/>
    <property type="evidence" value="ECO:0007669"/>
    <property type="project" value="InterPro"/>
</dbReference>
<evidence type="ECO:0000256" key="5">
    <source>
        <dbReference type="HAMAP-Rule" id="MF_00445"/>
    </source>
</evidence>
<feature type="transmembrane region" description="Helical" evidence="5">
    <location>
        <begin position="256"/>
        <end position="275"/>
    </location>
</feature>
<dbReference type="EMBL" id="CP050253">
    <property type="protein sequence ID" value="QIQ20368.1"/>
    <property type="molecule type" value="Genomic_DNA"/>
</dbReference>
<dbReference type="HAMAP" id="MF_00445">
    <property type="entry name" value="NDH1_NuoN_1"/>
    <property type="match status" value="1"/>
</dbReference>